<reference evidence="1 2" key="1">
    <citation type="submission" date="2018-05" db="EMBL/GenBank/DDBJ databases">
        <title>Kurthia sibirica genome sequence.</title>
        <authorList>
            <person name="Maclea K.S."/>
            <person name="Goen A.E."/>
        </authorList>
    </citation>
    <scope>NUCLEOTIDE SEQUENCE [LARGE SCALE GENOMIC DNA]</scope>
    <source>
        <strain evidence="1 2">ATCC 49154</strain>
    </source>
</reference>
<organism evidence="1 2">
    <name type="scientific">Kurthia sibirica</name>
    <dbReference type="NCBI Taxonomy" id="202750"/>
    <lineage>
        <taxon>Bacteria</taxon>
        <taxon>Bacillati</taxon>
        <taxon>Bacillota</taxon>
        <taxon>Bacilli</taxon>
        <taxon>Bacillales</taxon>
        <taxon>Caryophanaceae</taxon>
        <taxon>Kurthia</taxon>
    </lineage>
</organism>
<dbReference type="OrthoDB" id="9884301at2"/>
<dbReference type="RefSeq" id="WP_109304955.1">
    <property type="nucleotide sequence ID" value="NZ_BJUF01000040.1"/>
</dbReference>
<dbReference type="Proteomes" id="UP000245938">
    <property type="component" value="Unassembled WGS sequence"/>
</dbReference>
<sequence>MLEKFKVEDAQKAQWLYDSAEDTLAEIQTFLKAGHYAAAEIATEELHDNINQIRMLSKAKKDHDRLVRLAKSLKDKNIQAEVISCTSTHSI</sequence>
<dbReference type="EMBL" id="QFVR01000003">
    <property type="protein sequence ID" value="PWI26351.1"/>
    <property type="molecule type" value="Genomic_DNA"/>
</dbReference>
<proteinExistence type="predicted"/>
<name>A0A2U3AP93_9BACL</name>
<gene>
    <name evidence="1" type="ORF">DEX24_03165</name>
</gene>
<accession>A0A2U3AP93</accession>
<comment type="caution">
    <text evidence="1">The sequence shown here is derived from an EMBL/GenBank/DDBJ whole genome shotgun (WGS) entry which is preliminary data.</text>
</comment>
<protein>
    <submittedName>
        <fullName evidence="1">Uncharacterized protein</fullName>
    </submittedName>
</protein>
<dbReference type="AlphaFoldDB" id="A0A2U3AP93"/>
<evidence type="ECO:0000313" key="1">
    <source>
        <dbReference type="EMBL" id="PWI26351.1"/>
    </source>
</evidence>
<keyword evidence="2" id="KW-1185">Reference proteome</keyword>
<evidence type="ECO:0000313" key="2">
    <source>
        <dbReference type="Proteomes" id="UP000245938"/>
    </source>
</evidence>